<dbReference type="EMBL" id="MUJZ01046972">
    <property type="protein sequence ID" value="OTF74460.1"/>
    <property type="molecule type" value="Genomic_DNA"/>
</dbReference>
<dbReference type="Proteomes" id="UP000194236">
    <property type="component" value="Unassembled WGS sequence"/>
</dbReference>
<protein>
    <submittedName>
        <fullName evidence="1">Uncharacterized protein</fullName>
    </submittedName>
</protein>
<gene>
    <name evidence="1" type="ORF">BLA29_008607</name>
</gene>
<proteinExistence type="predicted"/>
<evidence type="ECO:0000313" key="1">
    <source>
        <dbReference type="EMBL" id="OTF74460.1"/>
    </source>
</evidence>
<dbReference type="AlphaFoldDB" id="A0A1Y3B0X9"/>
<sequence>MHPYFIRVPHVHLPQKRIKKGKKSILFLPIYGMSNRGFQVNKFLLVFLFVIEFAHCMFG</sequence>
<evidence type="ECO:0000313" key="2">
    <source>
        <dbReference type="Proteomes" id="UP000194236"/>
    </source>
</evidence>
<reference evidence="1 2" key="1">
    <citation type="submission" date="2017-03" db="EMBL/GenBank/DDBJ databases">
        <title>Genome Survey of Euroglyphus maynei.</title>
        <authorList>
            <person name="Arlian L.G."/>
            <person name="Morgan M.S."/>
            <person name="Rider S.D."/>
        </authorList>
    </citation>
    <scope>NUCLEOTIDE SEQUENCE [LARGE SCALE GENOMIC DNA]</scope>
    <source>
        <strain evidence="1">Arlian Lab</strain>
        <tissue evidence="1">Whole body</tissue>
    </source>
</reference>
<organism evidence="1 2">
    <name type="scientific">Euroglyphus maynei</name>
    <name type="common">Mayne's house dust mite</name>
    <dbReference type="NCBI Taxonomy" id="6958"/>
    <lineage>
        <taxon>Eukaryota</taxon>
        <taxon>Metazoa</taxon>
        <taxon>Ecdysozoa</taxon>
        <taxon>Arthropoda</taxon>
        <taxon>Chelicerata</taxon>
        <taxon>Arachnida</taxon>
        <taxon>Acari</taxon>
        <taxon>Acariformes</taxon>
        <taxon>Sarcoptiformes</taxon>
        <taxon>Astigmata</taxon>
        <taxon>Psoroptidia</taxon>
        <taxon>Analgoidea</taxon>
        <taxon>Pyroglyphidae</taxon>
        <taxon>Pyroglyphinae</taxon>
        <taxon>Euroglyphus</taxon>
    </lineage>
</organism>
<accession>A0A1Y3B0X9</accession>
<name>A0A1Y3B0X9_EURMA</name>
<keyword evidence="2" id="KW-1185">Reference proteome</keyword>
<comment type="caution">
    <text evidence="1">The sequence shown here is derived from an EMBL/GenBank/DDBJ whole genome shotgun (WGS) entry which is preliminary data.</text>
</comment>